<dbReference type="OrthoDB" id="5425547at2759"/>
<keyword evidence="2" id="KW-0472">Membrane</keyword>
<feature type="compositionally biased region" description="Low complexity" evidence="1">
    <location>
        <begin position="66"/>
        <end position="93"/>
    </location>
</feature>
<feature type="signal peptide" evidence="3">
    <location>
        <begin position="1"/>
        <end position="19"/>
    </location>
</feature>
<gene>
    <name evidence="5" type="ORF">B0A49_08163</name>
</gene>
<dbReference type="EMBL" id="NAJN01001046">
    <property type="protein sequence ID" value="TKA66222.1"/>
    <property type="molecule type" value="Genomic_DNA"/>
</dbReference>
<proteinExistence type="predicted"/>
<dbReference type="STRING" id="331657.A0A4U0WRX4"/>
<feature type="compositionally biased region" description="Gly residues" evidence="1">
    <location>
        <begin position="55"/>
        <end position="65"/>
    </location>
</feature>
<evidence type="ECO:0000313" key="6">
    <source>
        <dbReference type="Proteomes" id="UP000308768"/>
    </source>
</evidence>
<accession>A0A4U0WRX4</accession>
<protein>
    <recommendedName>
        <fullName evidence="4">DUF7732 domain-containing protein</fullName>
    </recommendedName>
</protein>
<dbReference type="Proteomes" id="UP000308768">
    <property type="component" value="Unassembled WGS sequence"/>
</dbReference>
<dbReference type="InterPro" id="IPR056634">
    <property type="entry name" value="DUF7732"/>
</dbReference>
<sequence>MKFSSTILYSLLGLSAVNGLVVPEAVTSLSLRDALPEDFHASPLSSNPLEKRKGGGGSSGGGGRSSGSSSGSSSGASSAGGRTSSGASSGGAARTPAYGGGRYYSGGAISPYRSGSRSPLGLTPFLLPIAALSIFPGLWLYGAYAYPYSHPYSFYNQSAPNNGTNTTLPVQCLCQQYSDCGCDDNTNSTYMDDILGNGSVADMDPTLVQVAPVNGSQTILINGTLPNDTSAAVASAAAGTSISQGLLEHSGWWVMGAIVGYTVWCM</sequence>
<dbReference type="PANTHER" id="PTHR42091:SF1">
    <property type="entry name" value="CONSERVED GLYCINE-RICH PROTEIN (AFU_ORTHOLOGUE AFUA_7G02440)"/>
    <property type="match status" value="1"/>
</dbReference>
<dbReference type="Pfam" id="PF24866">
    <property type="entry name" value="DUF7732"/>
    <property type="match status" value="1"/>
</dbReference>
<evidence type="ECO:0000313" key="5">
    <source>
        <dbReference type="EMBL" id="TKA66222.1"/>
    </source>
</evidence>
<feature type="domain" description="DUF7732" evidence="4">
    <location>
        <begin position="103"/>
        <end position="229"/>
    </location>
</feature>
<keyword evidence="2" id="KW-0812">Transmembrane</keyword>
<reference evidence="5 6" key="1">
    <citation type="submission" date="2017-03" db="EMBL/GenBank/DDBJ databases">
        <title>Genomes of endolithic fungi from Antarctica.</title>
        <authorList>
            <person name="Coleine C."/>
            <person name="Masonjones S."/>
            <person name="Stajich J.E."/>
        </authorList>
    </citation>
    <scope>NUCLEOTIDE SEQUENCE [LARGE SCALE GENOMIC DNA]</scope>
    <source>
        <strain evidence="5 6">CCFEE 5187</strain>
    </source>
</reference>
<keyword evidence="2" id="KW-1133">Transmembrane helix</keyword>
<feature type="chain" id="PRO_5020636923" description="DUF7732 domain-containing protein" evidence="3">
    <location>
        <begin position="20"/>
        <end position="266"/>
    </location>
</feature>
<keyword evidence="3" id="KW-0732">Signal</keyword>
<evidence type="ECO:0000259" key="4">
    <source>
        <dbReference type="Pfam" id="PF24866"/>
    </source>
</evidence>
<organism evidence="5 6">
    <name type="scientific">Cryomyces minteri</name>
    <dbReference type="NCBI Taxonomy" id="331657"/>
    <lineage>
        <taxon>Eukaryota</taxon>
        <taxon>Fungi</taxon>
        <taxon>Dikarya</taxon>
        <taxon>Ascomycota</taxon>
        <taxon>Pezizomycotina</taxon>
        <taxon>Dothideomycetes</taxon>
        <taxon>Dothideomycetes incertae sedis</taxon>
        <taxon>Cryomyces</taxon>
    </lineage>
</organism>
<dbReference type="AlphaFoldDB" id="A0A4U0WRX4"/>
<dbReference type="PANTHER" id="PTHR42091">
    <property type="entry name" value="CONSERVED GLYCINE-RICH PROTEIN (AFU_ORTHOLOGUE AFUA_7G02440)"/>
    <property type="match status" value="1"/>
</dbReference>
<evidence type="ECO:0000256" key="3">
    <source>
        <dbReference type="SAM" id="SignalP"/>
    </source>
</evidence>
<evidence type="ECO:0000256" key="1">
    <source>
        <dbReference type="SAM" id="MobiDB-lite"/>
    </source>
</evidence>
<feature type="region of interest" description="Disordered" evidence="1">
    <location>
        <begin position="40"/>
        <end position="93"/>
    </location>
</feature>
<keyword evidence="6" id="KW-1185">Reference proteome</keyword>
<evidence type="ECO:0000256" key="2">
    <source>
        <dbReference type="SAM" id="Phobius"/>
    </source>
</evidence>
<name>A0A4U0WRX4_9PEZI</name>
<feature type="transmembrane region" description="Helical" evidence="2">
    <location>
        <begin position="125"/>
        <end position="146"/>
    </location>
</feature>
<comment type="caution">
    <text evidence="5">The sequence shown here is derived from an EMBL/GenBank/DDBJ whole genome shotgun (WGS) entry which is preliminary data.</text>
</comment>